<evidence type="ECO:0000256" key="2">
    <source>
        <dbReference type="SAM" id="Phobius"/>
    </source>
</evidence>
<evidence type="ECO:0000256" key="1">
    <source>
        <dbReference type="SAM" id="MobiDB-lite"/>
    </source>
</evidence>
<dbReference type="EMBL" id="HG805825">
    <property type="protein sequence ID" value="CDW52531.1"/>
    <property type="molecule type" value="Genomic_DNA"/>
</dbReference>
<name>A0A077YXN0_TRITR</name>
<feature type="compositionally biased region" description="Basic and acidic residues" evidence="1">
    <location>
        <begin position="1"/>
        <end position="11"/>
    </location>
</feature>
<keyword evidence="4" id="KW-1185">Reference proteome</keyword>
<dbReference type="Gene3D" id="3.40.1620.60">
    <property type="match status" value="1"/>
</dbReference>
<feature type="region of interest" description="Disordered" evidence="1">
    <location>
        <begin position="1"/>
        <end position="23"/>
    </location>
</feature>
<reference evidence="3" key="1">
    <citation type="submission" date="2014-01" db="EMBL/GenBank/DDBJ databases">
        <authorList>
            <person name="Aslett M."/>
        </authorList>
    </citation>
    <scope>NUCLEOTIDE SEQUENCE</scope>
</reference>
<dbReference type="AlphaFoldDB" id="A0A077YXN0"/>
<dbReference type="Proteomes" id="UP000030665">
    <property type="component" value="Unassembled WGS sequence"/>
</dbReference>
<evidence type="ECO:0000313" key="4">
    <source>
        <dbReference type="Proteomes" id="UP000030665"/>
    </source>
</evidence>
<keyword evidence="2" id="KW-0812">Transmembrane</keyword>
<sequence length="319" mass="35971">MDEEGGGHRYEVLSPTKHSKGKRTDRRTVMLTVAVAATVTSVIVIIATVLVSTLSSSELDTSYLTAEANVKIKALVNASENCNKLNNASMCFYASTMLSENCDHLVCRSYTWRFKISQTQFTVKYEQGKDHKLKAPDGLPCGENKFCYKQQCLEAEEKFNVKQLVESRSVGGWELLDGDKTLCITMDMKSKDKEILDNIRKEATECTHPSTHSLKLDFYSCTNPIPYGVDTPCKEVRLVKGLRYWEYPFMFSKEKNCGAIKKLRQEIQNKCTVGDCNYKCGRKNPHLNTSLLACESSKTGRLFGFCYENLCVPEKGFIS</sequence>
<reference evidence="3" key="2">
    <citation type="submission" date="2014-03" db="EMBL/GenBank/DDBJ databases">
        <title>The whipworm genome and dual-species transcriptomics of an intimate host-pathogen interaction.</title>
        <authorList>
            <person name="Foth B.J."/>
            <person name="Tsai I.J."/>
            <person name="Reid A.J."/>
            <person name="Bancroft A.J."/>
            <person name="Nichol S."/>
            <person name="Tracey A."/>
            <person name="Holroyd N."/>
            <person name="Cotton J.A."/>
            <person name="Stanley E.J."/>
            <person name="Zarowiecki M."/>
            <person name="Liu J.Z."/>
            <person name="Huckvale T."/>
            <person name="Cooper P.J."/>
            <person name="Grencis R.K."/>
            <person name="Berriman M."/>
        </authorList>
    </citation>
    <scope>NUCLEOTIDE SEQUENCE [LARGE SCALE GENOMIC DNA]</scope>
</reference>
<keyword evidence="2" id="KW-1133">Transmembrane helix</keyword>
<feature type="transmembrane region" description="Helical" evidence="2">
    <location>
        <begin position="29"/>
        <end position="51"/>
    </location>
</feature>
<gene>
    <name evidence="3" type="ORF">TTRE_0000079301</name>
</gene>
<accession>A0A077YXN0</accession>
<keyword evidence="2" id="KW-0472">Membrane</keyword>
<evidence type="ECO:0000313" key="3">
    <source>
        <dbReference type="EMBL" id="CDW52531.1"/>
    </source>
</evidence>
<organism evidence="3 4">
    <name type="scientific">Trichuris trichiura</name>
    <name type="common">Whipworm</name>
    <name type="synonym">Trichocephalus trichiurus</name>
    <dbReference type="NCBI Taxonomy" id="36087"/>
    <lineage>
        <taxon>Eukaryota</taxon>
        <taxon>Metazoa</taxon>
        <taxon>Ecdysozoa</taxon>
        <taxon>Nematoda</taxon>
        <taxon>Enoplea</taxon>
        <taxon>Dorylaimia</taxon>
        <taxon>Trichinellida</taxon>
        <taxon>Trichuridae</taxon>
        <taxon>Trichuris</taxon>
    </lineage>
</organism>
<protein>
    <submittedName>
        <fullName evidence="3">Uncharacterized protein</fullName>
    </submittedName>
</protein>
<proteinExistence type="predicted"/>